<feature type="non-terminal residue" evidence="1">
    <location>
        <position position="131"/>
    </location>
</feature>
<dbReference type="OrthoDB" id="192608at2759"/>
<organism evidence="1 2">
    <name type="scientific">Dibothriocephalus latus</name>
    <name type="common">Fish tapeworm</name>
    <name type="synonym">Diphyllobothrium latum</name>
    <dbReference type="NCBI Taxonomy" id="60516"/>
    <lineage>
        <taxon>Eukaryota</taxon>
        <taxon>Metazoa</taxon>
        <taxon>Spiralia</taxon>
        <taxon>Lophotrochozoa</taxon>
        <taxon>Platyhelminthes</taxon>
        <taxon>Cestoda</taxon>
        <taxon>Eucestoda</taxon>
        <taxon>Diphyllobothriidea</taxon>
        <taxon>Diphyllobothriidae</taxon>
        <taxon>Dibothriocephalus</taxon>
    </lineage>
</organism>
<accession>A0A3P7N0S3</accession>
<dbReference type="Proteomes" id="UP000281553">
    <property type="component" value="Unassembled WGS sequence"/>
</dbReference>
<gene>
    <name evidence="1" type="ORF">DILT_LOCUS15471</name>
</gene>
<sequence>MSMEAMSVLTAKAPSRVISKCLRIVELLLSKPQSREQLLNPLTLAIELLSVLHRVILTRDGELHSMKQELLYRFLYFPRNRRISSRELASVAPDAGSADVGDFGHGNPSVSSADAWCSSASQTLEELTAFL</sequence>
<proteinExistence type="predicted"/>
<protein>
    <submittedName>
        <fullName evidence="1">Uncharacterized protein</fullName>
    </submittedName>
</protein>
<evidence type="ECO:0000313" key="2">
    <source>
        <dbReference type="Proteomes" id="UP000281553"/>
    </source>
</evidence>
<reference evidence="1 2" key="1">
    <citation type="submission" date="2018-11" db="EMBL/GenBank/DDBJ databases">
        <authorList>
            <consortium name="Pathogen Informatics"/>
        </authorList>
    </citation>
    <scope>NUCLEOTIDE SEQUENCE [LARGE SCALE GENOMIC DNA]</scope>
</reference>
<dbReference type="AlphaFoldDB" id="A0A3P7N0S3"/>
<dbReference type="Pfam" id="PF25468">
    <property type="entry name" value="HEAT_HEATR5A"/>
    <property type="match status" value="1"/>
</dbReference>
<name>A0A3P7N0S3_DIBLA</name>
<evidence type="ECO:0000313" key="1">
    <source>
        <dbReference type="EMBL" id="VDN30053.1"/>
    </source>
</evidence>
<dbReference type="EMBL" id="UYRU01079405">
    <property type="protein sequence ID" value="VDN30053.1"/>
    <property type="molecule type" value="Genomic_DNA"/>
</dbReference>
<keyword evidence="2" id="KW-1185">Reference proteome</keyword>